<sequence length="290" mass="32199">MTVNISRHGLLAGPDAEQLAERLSAHLIEGIDGLEDSVGASGLIDSHFDTGLLVLRARCVVDPRAAAVETWEAAVNAMQLGSALFAVTGASEGYVECRINRKVRTLPAVGPMSTADAGNWLTAFWLAVICRDQRRMTQLCEIPLERLRSPDGQYDEYIYHWVDTLQTYWLRRPGLVEKLTATFQASDPAVARVAPRDLLDGLLYPPINLFYHFVRKDEEGFSPALVEALKLHKTYWTLNEEREADIDGSIALGPLAIACLAYDGELPIEVESEYLPKHLLQHGWLGEFPT</sequence>
<accession>A0ABS1NPT9</accession>
<reference evidence="1 2" key="1">
    <citation type="submission" date="2021-01" db="EMBL/GenBank/DDBJ databases">
        <title>WGS of actinomycetes isolated from Thailand.</title>
        <authorList>
            <person name="Thawai C."/>
        </authorList>
    </citation>
    <scope>NUCLEOTIDE SEQUENCE [LARGE SCALE GENOMIC DNA]</scope>
    <source>
        <strain evidence="1 2">CA1R205</strain>
    </source>
</reference>
<evidence type="ECO:0000313" key="1">
    <source>
        <dbReference type="EMBL" id="MBL1101902.1"/>
    </source>
</evidence>
<keyword evidence="2" id="KW-1185">Reference proteome</keyword>
<proteinExistence type="predicted"/>
<gene>
    <name evidence="1" type="ORF">JK363_35775</name>
</gene>
<dbReference type="Pfam" id="PF15575">
    <property type="entry name" value="Imm49"/>
    <property type="match status" value="1"/>
</dbReference>
<dbReference type="RefSeq" id="WP_201881843.1">
    <property type="nucleotide sequence ID" value="NZ_JAERRF010000034.1"/>
</dbReference>
<dbReference type="InterPro" id="IPR029074">
    <property type="entry name" value="Imm49"/>
</dbReference>
<dbReference type="EMBL" id="JAERRF010000034">
    <property type="protein sequence ID" value="MBL1101902.1"/>
    <property type="molecule type" value="Genomic_DNA"/>
</dbReference>
<protein>
    <submittedName>
        <fullName evidence="1">Immunity 49 family protein</fullName>
    </submittedName>
</protein>
<comment type="caution">
    <text evidence="1">The sequence shown here is derived from an EMBL/GenBank/DDBJ whole genome shotgun (WGS) entry which is preliminary data.</text>
</comment>
<evidence type="ECO:0000313" key="2">
    <source>
        <dbReference type="Proteomes" id="UP000634229"/>
    </source>
</evidence>
<name>A0ABS1NPT9_9ACTN</name>
<dbReference type="Proteomes" id="UP000634229">
    <property type="component" value="Unassembled WGS sequence"/>
</dbReference>
<organism evidence="1 2">
    <name type="scientific">Streptomyces coffeae</name>
    <dbReference type="NCBI Taxonomy" id="621382"/>
    <lineage>
        <taxon>Bacteria</taxon>
        <taxon>Bacillati</taxon>
        <taxon>Actinomycetota</taxon>
        <taxon>Actinomycetes</taxon>
        <taxon>Kitasatosporales</taxon>
        <taxon>Streptomycetaceae</taxon>
        <taxon>Streptomyces</taxon>
    </lineage>
</organism>